<dbReference type="Pfam" id="PF20083">
    <property type="entry name" value="DUF6477"/>
    <property type="match status" value="1"/>
</dbReference>
<accession>A0ABZ1DZY4</accession>
<dbReference type="RefSeq" id="WP_406720765.1">
    <property type="nucleotide sequence ID" value="NZ_CP135443.1"/>
</dbReference>
<evidence type="ECO:0000313" key="2">
    <source>
        <dbReference type="Proteomes" id="UP001623290"/>
    </source>
</evidence>
<keyword evidence="2" id="KW-1185">Reference proteome</keyword>
<organism evidence="1 2">
    <name type="scientific">Thioclava litoralis</name>
    <dbReference type="NCBI Taxonomy" id="3076557"/>
    <lineage>
        <taxon>Bacteria</taxon>
        <taxon>Pseudomonadati</taxon>
        <taxon>Pseudomonadota</taxon>
        <taxon>Alphaproteobacteria</taxon>
        <taxon>Rhodobacterales</taxon>
        <taxon>Paracoccaceae</taxon>
        <taxon>Thioclava</taxon>
    </lineage>
</organism>
<name>A0ABZ1DZY4_9RHOB</name>
<dbReference type="Proteomes" id="UP001623290">
    <property type="component" value="Chromosome"/>
</dbReference>
<proteinExistence type="predicted"/>
<gene>
    <name evidence="1" type="ORF">RPE78_12755</name>
</gene>
<sequence>MTVSDSLAIDIRRPRLLLQAARYSAKHYRRDRDLRRISGITPLGSSGDVLKTLLVQEAELDALRRGSPLQAGRYSIARHIDVLAAILCELPRCGPHAV</sequence>
<protein>
    <submittedName>
        <fullName evidence="1">DUF6477 family protein</fullName>
    </submittedName>
</protein>
<dbReference type="EMBL" id="CP135443">
    <property type="protein sequence ID" value="WRY33537.1"/>
    <property type="molecule type" value="Genomic_DNA"/>
</dbReference>
<reference evidence="1 2" key="1">
    <citation type="submission" date="2023-09" db="EMBL/GenBank/DDBJ databases">
        <title>Thioclava shenzhenensis sp. nov., a multidrug resistant bacteria-antagonizing species isolated from coastal seawater.</title>
        <authorList>
            <person name="Long M."/>
        </authorList>
    </citation>
    <scope>NUCLEOTIDE SEQUENCE [LARGE SCALE GENOMIC DNA]</scope>
    <source>
        <strain evidence="1 2">FTW29</strain>
    </source>
</reference>
<evidence type="ECO:0000313" key="1">
    <source>
        <dbReference type="EMBL" id="WRY33537.1"/>
    </source>
</evidence>
<dbReference type="InterPro" id="IPR045516">
    <property type="entry name" value="DUF6477"/>
</dbReference>